<reference evidence="1 2" key="1">
    <citation type="journal article" date="2018" name="Mol. Biol. Evol.">
        <title>Broad Genomic Sampling Reveals a Smut Pathogenic Ancestry of the Fungal Clade Ustilaginomycotina.</title>
        <authorList>
            <person name="Kijpornyongpan T."/>
            <person name="Mondo S.J."/>
            <person name="Barry K."/>
            <person name="Sandor L."/>
            <person name="Lee J."/>
            <person name="Lipzen A."/>
            <person name="Pangilinan J."/>
            <person name="LaButti K."/>
            <person name="Hainaut M."/>
            <person name="Henrissat B."/>
            <person name="Grigoriev I.V."/>
            <person name="Spatafora J.W."/>
            <person name="Aime M.C."/>
        </authorList>
    </citation>
    <scope>NUCLEOTIDE SEQUENCE [LARGE SCALE GENOMIC DNA]</scope>
    <source>
        <strain evidence="1 2">SA 807</strain>
    </source>
</reference>
<evidence type="ECO:0000313" key="1">
    <source>
        <dbReference type="EMBL" id="PWN46490.1"/>
    </source>
</evidence>
<name>A0ACD0NL20_9BASI</name>
<sequence length="301" mass="33789">MGIPAVLVIFVGFLSLGASFILQLLVSLSLPYIKGIYFLDVDLSTGTTATQKLVFGIWSNCVKDLVNNTYQCVPNGLGYQQPYFAEVVRQAFVNKLPYALVVQPVAAGFTGLAAGAAFLHLCSNTFLWPLSAIWASFLTMAALVIELVLFVLARNKFRDAQSDGTTQNINPVPISSNLGPAIWMQVAALPPCFFGFLMLAIGWWMKRSRDTYRDDYVDAPPRASYYEKNDEDYYHQRAPSRASRRSRAAYDDYYGQEDPRVYGNVGRRESLRSAAREESYYYDERPPRRSYGGDGYDSRTS</sequence>
<gene>
    <name evidence="1" type="ORF">IE53DRAFT_33489</name>
</gene>
<proteinExistence type="predicted"/>
<dbReference type="EMBL" id="KZ820991">
    <property type="protein sequence ID" value="PWN46490.1"/>
    <property type="molecule type" value="Genomic_DNA"/>
</dbReference>
<evidence type="ECO:0000313" key="2">
    <source>
        <dbReference type="Proteomes" id="UP000245626"/>
    </source>
</evidence>
<dbReference type="Proteomes" id="UP000245626">
    <property type="component" value="Unassembled WGS sequence"/>
</dbReference>
<protein>
    <submittedName>
        <fullName evidence="1">Uncharacterized protein</fullName>
    </submittedName>
</protein>
<feature type="non-terminal residue" evidence="1">
    <location>
        <position position="301"/>
    </location>
</feature>
<keyword evidence="2" id="KW-1185">Reference proteome</keyword>
<accession>A0ACD0NL20</accession>
<organism evidence="1 2">
    <name type="scientific">Violaceomyces palustris</name>
    <dbReference type="NCBI Taxonomy" id="1673888"/>
    <lineage>
        <taxon>Eukaryota</taxon>
        <taxon>Fungi</taxon>
        <taxon>Dikarya</taxon>
        <taxon>Basidiomycota</taxon>
        <taxon>Ustilaginomycotina</taxon>
        <taxon>Ustilaginomycetes</taxon>
        <taxon>Violaceomycetales</taxon>
        <taxon>Violaceomycetaceae</taxon>
        <taxon>Violaceomyces</taxon>
    </lineage>
</organism>